<reference evidence="1 2" key="1">
    <citation type="submission" date="2013-11" db="EMBL/GenBank/DDBJ databases">
        <title>Opisthorchis viverrini - life in the bile duct.</title>
        <authorList>
            <person name="Young N.D."/>
            <person name="Nagarajan N."/>
            <person name="Lin S.J."/>
            <person name="Korhonen P.K."/>
            <person name="Jex A.R."/>
            <person name="Hall R.S."/>
            <person name="Safavi-Hemami H."/>
            <person name="Kaewkong W."/>
            <person name="Bertrand D."/>
            <person name="Gao S."/>
            <person name="Seet Q."/>
            <person name="Wongkham S."/>
            <person name="Teh B.T."/>
            <person name="Wongkham C."/>
            <person name="Intapan P.M."/>
            <person name="Maleewong W."/>
            <person name="Yang X."/>
            <person name="Hu M."/>
            <person name="Wang Z."/>
            <person name="Hofmann A."/>
            <person name="Sternberg P.W."/>
            <person name="Tan P."/>
            <person name="Wang J."/>
            <person name="Gasser R.B."/>
        </authorList>
    </citation>
    <scope>NUCLEOTIDE SEQUENCE [LARGE SCALE GENOMIC DNA]</scope>
</reference>
<dbReference type="OrthoDB" id="407509at2759"/>
<dbReference type="KEGG" id="ovi:T265_10170"/>
<evidence type="ECO:0000313" key="2">
    <source>
        <dbReference type="Proteomes" id="UP000054324"/>
    </source>
</evidence>
<dbReference type="PANTHER" id="PTHR47027">
    <property type="entry name" value="REVERSE TRANSCRIPTASE DOMAIN-CONTAINING PROTEIN"/>
    <property type="match status" value="1"/>
</dbReference>
<name>A0A075A2A0_OPIVI</name>
<dbReference type="EMBL" id="KL596960">
    <property type="protein sequence ID" value="KER21524.1"/>
    <property type="molecule type" value="Genomic_DNA"/>
</dbReference>
<dbReference type="GeneID" id="20324338"/>
<gene>
    <name evidence="1" type="ORF">T265_10170</name>
</gene>
<dbReference type="CTD" id="20324338"/>
<proteinExistence type="predicted"/>
<dbReference type="RefSeq" id="XP_009174727.1">
    <property type="nucleotide sequence ID" value="XM_009176463.1"/>
</dbReference>
<accession>A0A075A2A0</accession>
<evidence type="ECO:0000313" key="1">
    <source>
        <dbReference type="EMBL" id="KER21524.1"/>
    </source>
</evidence>
<sequence>MWPVSGSPSRKTAMTSAAEFAGNEFHTSLPSHCLTASGSLPPFTWLCEKSPSRKSVDWHTQHVAKPAQPVQCDQFIYRGGGISTTQFSVEKRVELSLSQSVTSTLFSCNTLLVPSCHAARKKHEGWDTARLPKSGQGKSREGGQVRTTDLPVGKFALKRLSHLPLHTQDKIAQIVRERLANHANLSRGELQITQWLGRKVTDWKVRGSKPVAASRVLHLGLGNLTVSQPSSFLQSVSTSVNLKVRNNNWLNFTRETTHKVAENSSTAHDRLRPSWGSSGRRNPRVFVNLMSYLNPNWTVFEKYTHLQINLVFTRDSTESLVEQHLNYCSVTDEVNARIPKARTAFANLRHLWRQSSLSLDLKGRVCQAKVRVVLLYGCETWPIRAAEMRRLQVFDNRCLRAITRVGCCRRIRNEAVSAFSVVQRALPLKNVSSTRNYVGWNMCCACLAIVCRRESCFPCPTQSGGYRVLSVLHAFRDGDRVIPTLPVGDAWLLTDVSGVLVASFYPDCLNECRCRTSESWEETPLNIKQLTANCGLGTAQCLRGQLKDRKVRGLNQTSASRLLLSRLEQPGRISALMPPSISMAAAHRTGATAERSKILFMLGRIRKRGKLHQHSGKTDTLTRRSGLSAEMIPRATLAGTSFDKVQPCQQGQKRAVKPRAAGPRTTSNREFLTSVLYITLVNRQCTLKPQTPLKLICALSPKHIYKAKAWLGISKRQGRTQLFHISLRVSSDPEAITRGIYGAGIPVNSRLCAIRLSGSIKLNASRYIKKRRLFVVLVCAPTYRSSDAADHQLFLAIADFRHKHSHCATRRPPSANQPWTQLDHMAISRNSRKTAVLSKSIPIHHLRRTTISQQHRSELAQQLSTVKQNPTSIENGDEACRQPVGQCTQVSQTPNSEEPTERLRALVNIESSGDGEGFCHRKQPCPISTDKGVQL</sequence>
<dbReference type="Proteomes" id="UP000054324">
    <property type="component" value="Unassembled WGS sequence"/>
</dbReference>
<dbReference type="AlphaFoldDB" id="A0A075A2A0"/>
<keyword evidence="2" id="KW-1185">Reference proteome</keyword>
<organism evidence="1 2">
    <name type="scientific">Opisthorchis viverrini</name>
    <name type="common">Southeast Asian liver fluke</name>
    <dbReference type="NCBI Taxonomy" id="6198"/>
    <lineage>
        <taxon>Eukaryota</taxon>
        <taxon>Metazoa</taxon>
        <taxon>Spiralia</taxon>
        <taxon>Lophotrochozoa</taxon>
        <taxon>Platyhelminthes</taxon>
        <taxon>Trematoda</taxon>
        <taxon>Digenea</taxon>
        <taxon>Opisthorchiida</taxon>
        <taxon>Opisthorchiata</taxon>
        <taxon>Opisthorchiidae</taxon>
        <taxon>Opisthorchis</taxon>
    </lineage>
</organism>
<protein>
    <submittedName>
        <fullName evidence="1">Uncharacterized protein</fullName>
    </submittedName>
</protein>
<dbReference type="PANTHER" id="PTHR47027:SF25">
    <property type="entry name" value="REVERSE TRANSCRIPTASE DOMAIN-CONTAINING PROTEIN"/>
    <property type="match status" value="1"/>
</dbReference>